<keyword evidence="2" id="KW-1185">Reference proteome</keyword>
<dbReference type="Proteomes" id="UP001235939">
    <property type="component" value="Chromosome X"/>
</dbReference>
<evidence type="ECO:0000313" key="2">
    <source>
        <dbReference type="Proteomes" id="UP001235939"/>
    </source>
</evidence>
<dbReference type="EMBL" id="CP092886">
    <property type="protein sequence ID" value="UYV84942.1"/>
    <property type="molecule type" value="Genomic_DNA"/>
</dbReference>
<protein>
    <submittedName>
        <fullName evidence="1">Uncharacterized protein</fullName>
    </submittedName>
</protein>
<gene>
    <name evidence="1" type="ORF">LAZ67_X004065</name>
</gene>
<sequence length="107" mass="12117">MISENGIEPTIDKTETFKEFPIMKNVKQDFEALISVLSEISQNKPLTCLAGKDKQIVIYIYKIVRETNFSTIQPKSGIDILTEVSMVSLGAFLMQPDKGFFALYITY</sequence>
<reference evidence="1 2" key="1">
    <citation type="submission" date="2022-03" db="EMBL/GenBank/DDBJ databases">
        <title>A chromosomal length assembly of Cordylochernes scorpioides.</title>
        <authorList>
            <person name="Zeh D."/>
            <person name="Zeh J."/>
        </authorList>
    </citation>
    <scope>NUCLEOTIDE SEQUENCE [LARGE SCALE GENOMIC DNA]</scope>
    <source>
        <strain evidence="1">IN4F17</strain>
        <tissue evidence="1">Whole Body</tissue>
    </source>
</reference>
<organism evidence="1 2">
    <name type="scientific">Cordylochernes scorpioides</name>
    <dbReference type="NCBI Taxonomy" id="51811"/>
    <lineage>
        <taxon>Eukaryota</taxon>
        <taxon>Metazoa</taxon>
        <taxon>Ecdysozoa</taxon>
        <taxon>Arthropoda</taxon>
        <taxon>Chelicerata</taxon>
        <taxon>Arachnida</taxon>
        <taxon>Pseudoscorpiones</taxon>
        <taxon>Cheliferoidea</taxon>
        <taxon>Chernetidae</taxon>
        <taxon>Cordylochernes</taxon>
    </lineage>
</organism>
<proteinExistence type="predicted"/>
<evidence type="ECO:0000313" key="1">
    <source>
        <dbReference type="EMBL" id="UYV84942.1"/>
    </source>
</evidence>
<name>A0ABY6LUM3_9ARAC</name>
<accession>A0ABY6LUM3</accession>